<keyword evidence="1" id="KW-1133">Transmembrane helix</keyword>
<dbReference type="Proteomes" id="UP000321820">
    <property type="component" value="Chromosome"/>
</dbReference>
<dbReference type="AlphaFoldDB" id="A0A5B9ECE9"/>
<organism evidence="2 3">
    <name type="scientific">Terriglobus albidus</name>
    <dbReference type="NCBI Taxonomy" id="1592106"/>
    <lineage>
        <taxon>Bacteria</taxon>
        <taxon>Pseudomonadati</taxon>
        <taxon>Acidobacteriota</taxon>
        <taxon>Terriglobia</taxon>
        <taxon>Terriglobales</taxon>
        <taxon>Acidobacteriaceae</taxon>
        <taxon>Terriglobus</taxon>
    </lineage>
</organism>
<protein>
    <submittedName>
        <fullName evidence="2">Uncharacterized protein</fullName>
    </submittedName>
</protein>
<proteinExistence type="predicted"/>
<feature type="transmembrane region" description="Helical" evidence="1">
    <location>
        <begin position="171"/>
        <end position="190"/>
    </location>
</feature>
<sequence>MEGQTTTPGWIPQTDAEKSAVLNQLDRLLADPSFARSQRYPSFLRFVVSRALAGESDLLKERILGIEIFGRKPDYDTTEDPIVRVTATKIRKRILAYYARPEHYSELKLSFPAGSYVPIFESPLEGSQPEPAAEHLLPVSMDGIEAQQSPKNGEAEPFPVAKAPARPSWKIIWAAMFCLLIIAAVCVLVWRGERKSAFDAFWGSLLGSHQNILLCIGDEPRGTVALMDASNPVLPSVPGNPPSIVDVDNVGPVSAIVKMLSTHGQESTVQGQRRTTLSNLSGGPTILLGAYNNVWTLRFTQNMRFHFADEMESKTYWIEDRNNPGNRAWMRDIRMQATETGTDYALVARFRAPDTGQPTVVIAGISHYSNLAAVNFLLSAEALRQLDAIASPHWRDANLEFVLKMTKVDGHTGTPAIVAADVW</sequence>
<dbReference type="KEGG" id="talb:FTW19_08255"/>
<evidence type="ECO:0000313" key="3">
    <source>
        <dbReference type="Proteomes" id="UP000321820"/>
    </source>
</evidence>
<accession>A0A5B9ECE9</accession>
<keyword evidence="1" id="KW-0472">Membrane</keyword>
<name>A0A5B9ECE9_9BACT</name>
<gene>
    <name evidence="2" type="ORF">FTW19_08255</name>
</gene>
<dbReference type="RefSeq" id="WP_147647177.1">
    <property type="nucleotide sequence ID" value="NZ_CP042806.1"/>
</dbReference>
<keyword evidence="3" id="KW-1185">Reference proteome</keyword>
<keyword evidence="1" id="KW-0812">Transmembrane</keyword>
<evidence type="ECO:0000313" key="2">
    <source>
        <dbReference type="EMBL" id="QEE27987.1"/>
    </source>
</evidence>
<dbReference type="EMBL" id="CP042806">
    <property type="protein sequence ID" value="QEE27987.1"/>
    <property type="molecule type" value="Genomic_DNA"/>
</dbReference>
<reference evidence="2 3" key="1">
    <citation type="submission" date="2019-08" db="EMBL/GenBank/DDBJ databases">
        <title>Complete genome sequence of Terriglobus albidus strain ORNL.</title>
        <authorList>
            <person name="Podar M."/>
        </authorList>
    </citation>
    <scope>NUCLEOTIDE SEQUENCE [LARGE SCALE GENOMIC DNA]</scope>
    <source>
        <strain evidence="2 3">ORNL</strain>
    </source>
</reference>
<dbReference type="OrthoDB" id="115074at2"/>
<evidence type="ECO:0000256" key="1">
    <source>
        <dbReference type="SAM" id="Phobius"/>
    </source>
</evidence>